<dbReference type="GO" id="GO:0005576">
    <property type="term" value="C:extracellular region"/>
    <property type="evidence" value="ECO:0007669"/>
    <property type="project" value="InterPro"/>
</dbReference>
<sequence>MRDSDDFGNFYPPVQRPSLMIDSCVFNGISFLLFQQISTSSNLNVTLSGTGSGQVIAQLNVFYNLRDSPVVRRARSAAPSPSYELDVYFEDTGVNGSIGEQVVLTACTRWMGQDASGMALMETNLLSGFLGDDKIALTDNLKLVETSTGKIHLYFVNLNENSTCVNITQHRVAPVAKTMEALVSISDYYEPRTRVEMQYKSLKLSNITLQSLCGENCTFQSNVLAAANETTLNASSTTAATQTTVKASGIMSGSGMNPSLWFLMPAAFCLSWMGL</sequence>
<dbReference type="KEGG" id="pmrn:116945476"/>
<dbReference type="Gene3D" id="2.60.120.1540">
    <property type="match status" value="1"/>
</dbReference>
<protein>
    <submittedName>
        <fullName evidence="5">CD109 antigen-like isoform X1</fullName>
    </submittedName>
</protein>
<gene>
    <name evidence="5" type="primary">LOC116945476</name>
</gene>
<dbReference type="Gene3D" id="2.60.40.690">
    <property type="entry name" value="Alpha-macroglobulin, receptor-binding domain"/>
    <property type="match status" value="1"/>
</dbReference>
<evidence type="ECO:0000259" key="3">
    <source>
        <dbReference type="SMART" id="SM01361"/>
    </source>
</evidence>
<evidence type="ECO:0000256" key="2">
    <source>
        <dbReference type="ARBA" id="ARBA00022966"/>
    </source>
</evidence>
<dbReference type="Pfam" id="PF07677">
    <property type="entry name" value="A2M_recep"/>
    <property type="match status" value="1"/>
</dbReference>
<name>A0AAJ7WZG0_PETMA</name>
<dbReference type="PANTHER" id="PTHR11412">
    <property type="entry name" value="MACROGLOBULIN / COMPLEMENT"/>
    <property type="match status" value="1"/>
</dbReference>
<dbReference type="InterPro" id="IPR050473">
    <property type="entry name" value="A2M/Complement_sys"/>
</dbReference>
<organism evidence="4 5">
    <name type="scientific">Petromyzon marinus</name>
    <name type="common">Sea lamprey</name>
    <dbReference type="NCBI Taxonomy" id="7757"/>
    <lineage>
        <taxon>Eukaryota</taxon>
        <taxon>Metazoa</taxon>
        <taxon>Chordata</taxon>
        <taxon>Craniata</taxon>
        <taxon>Vertebrata</taxon>
        <taxon>Cyclostomata</taxon>
        <taxon>Hyperoartia</taxon>
        <taxon>Petromyzontiformes</taxon>
        <taxon>Petromyzontidae</taxon>
        <taxon>Petromyzon</taxon>
    </lineage>
</organism>
<dbReference type="SMART" id="SM01361">
    <property type="entry name" value="A2M_recep"/>
    <property type="match status" value="1"/>
</dbReference>
<keyword evidence="1" id="KW-0732">Signal</keyword>
<accession>A0AAJ7WZG0</accession>
<dbReference type="Proteomes" id="UP001318040">
    <property type="component" value="Chromosome 24"/>
</dbReference>
<keyword evidence="2" id="KW-0882">Thioester bond</keyword>
<evidence type="ECO:0000313" key="4">
    <source>
        <dbReference type="Proteomes" id="UP001318040"/>
    </source>
</evidence>
<evidence type="ECO:0000256" key="1">
    <source>
        <dbReference type="ARBA" id="ARBA00022729"/>
    </source>
</evidence>
<evidence type="ECO:0000313" key="5">
    <source>
        <dbReference type="RefSeq" id="XP_032815690.1"/>
    </source>
</evidence>
<keyword evidence="4" id="KW-1185">Reference proteome</keyword>
<reference evidence="5" key="1">
    <citation type="submission" date="2025-08" db="UniProtKB">
        <authorList>
            <consortium name="RefSeq"/>
        </authorList>
    </citation>
    <scope>IDENTIFICATION</scope>
    <source>
        <tissue evidence="5">Sperm</tissue>
    </source>
</reference>
<feature type="domain" description="Alpha-macroglobulin receptor-binding" evidence="3">
    <location>
        <begin position="116"/>
        <end position="199"/>
    </location>
</feature>
<dbReference type="PANTHER" id="PTHR11412:SF136">
    <property type="entry name" value="CD109 ANTIGEN"/>
    <property type="match status" value="1"/>
</dbReference>
<dbReference type="RefSeq" id="XP_032815690.1">
    <property type="nucleotide sequence ID" value="XM_032959799.1"/>
</dbReference>
<proteinExistence type="predicted"/>
<dbReference type="InterPro" id="IPR009048">
    <property type="entry name" value="A-macroglobulin_rcpt-bd"/>
</dbReference>
<dbReference type="InterPro" id="IPR036595">
    <property type="entry name" value="A-macroglobulin_rcpt-bd_sf"/>
</dbReference>
<dbReference type="AlphaFoldDB" id="A0AAJ7WZG0"/>
<dbReference type="SUPFAM" id="SSF49410">
    <property type="entry name" value="Alpha-macroglobulin receptor domain"/>
    <property type="match status" value="1"/>
</dbReference>